<feature type="compositionally biased region" description="Low complexity" evidence="1">
    <location>
        <begin position="165"/>
        <end position="176"/>
    </location>
</feature>
<feature type="compositionally biased region" description="Polar residues" evidence="1">
    <location>
        <begin position="181"/>
        <end position="195"/>
    </location>
</feature>
<evidence type="ECO:0000313" key="3">
    <source>
        <dbReference type="Proteomes" id="UP001145742"/>
    </source>
</evidence>
<organism evidence="2 3">
    <name type="scientific">Willisornis vidua</name>
    <name type="common">Xingu scale-backed antbird</name>
    <dbReference type="NCBI Taxonomy" id="1566151"/>
    <lineage>
        <taxon>Eukaryota</taxon>
        <taxon>Metazoa</taxon>
        <taxon>Chordata</taxon>
        <taxon>Craniata</taxon>
        <taxon>Vertebrata</taxon>
        <taxon>Euteleostomi</taxon>
        <taxon>Archelosauria</taxon>
        <taxon>Archosauria</taxon>
        <taxon>Dinosauria</taxon>
        <taxon>Saurischia</taxon>
        <taxon>Theropoda</taxon>
        <taxon>Coelurosauria</taxon>
        <taxon>Aves</taxon>
        <taxon>Neognathae</taxon>
        <taxon>Neoaves</taxon>
        <taxon>Telluraves</taxon>
        <taxon>Australaves</taxon>
        <taxon>Passeriformes</taxon>
        <taxon>Thamnophilidae</taxon>
        <taxon>Willisornis</taxon>
    </lineage>
</organism>
<gene>
    <name evidence="2" type="ORF">WISP_37678</name>
</gene>
<keyword evidence="3" id="KW-1185">Reference proteome</keyword>
<dbReference type="EMBL" id="WHWB01033014">
    <property type="protein sequence ID" value="KAJ7422489.1"/>
    <property type="molecule type" value="Genomic_DNA"/>
</dbReference>
<feature type="compositionally biased region" description="Basic residues" evidence="1">
    <location>
        <begin position="200"/>
        <end position="212"/>
    </location>
</feature>
<dbReference type="Proteomes" id="UP001145742">
    <property type="component" value="Unassembled WGS sequence"/>
</dbReference>
<sequence>MDRETNLEGLPEASSQAETAASTMAENTTHHPVTVGGLLPEVWAGLFRQQQHLLDPVLPWLHQRLVGIYWDQWWLVESAESSILNGLCVHGPVIKILIRKLQHFLQEHTEPLVHSIVKLIECWCSERARKLLHSHTARDEDDNSEATSISSRDPSHLQSVPIRAEQMQPQEEPGQEVATGPTGQDSNSTPSTSGQDRNHLPWRLRCPPKKRVLGPLTTHQPSKKRCQ</sequence>
<reference evidence="2" key="1">
    <citation type="submission" date="2019-10" db="EMBL/GenBank/DDBJ databases">
        <authorList>
            <person name="Soares A.E.R."/>
            <person name="Aleixo A."/>
            <person name="Schneider P."/>
            <person name="Miyaki C.Y."/>
            <person name="Schneider M.P."/>
            <person name="Mello C."/>
            <person name="Vasconcelos A.T.R."/>
        </authorList>
    </citation>
    <scope>NUCLEOTIDE SEQUENCE</scope>
    <source>
        <tissue evidence="2">Muscle</tissue>
    </source>
</reference>
<evidence type="ECO:0000313" key="2">
    <source>
        <dbReference type="EMBL" id="KAJ7422489.1"/>
    </source>
</evidence>
<proteinExistence type="predicted"/>
<name>A0ABQ9DIN3_9PASS</name>
<feature type="compositionally biased region" description="Low complexity" evidence="1">
    <location>
        <begin position="12"/>
        <end position="25"/>
    </location>
</feature>
<protein>
    <submittedName>
        <fullName evidence="2">Uncharacterized protein</fullName>
    </submittedName>
</protein>
<accession>A0ABQ9DIN3</accession>
<feature type="region of interest" description="Disordered" evidence="1">
    <location>
        <begin position="1"/>
        <end position="25"/>
    </location>
</feature>
<feature type="region of interest" description="Disordered" evidence="1">
    <location>
        <begin position="134"/>
        <end position="227"/>
    </location>
</feature>
<feature type="compositionally biased region" description="Polar residues" evidence="1">
    <location>
        <begin position="145"/>
        <end position="158"/>
    </location>
</feature>
<evidence type="ECO:0000256" key="1">
    <source>
        <dbReference type="SAM" id="MobiDB-lite"/>
    </source>
</evidence>
<comment type="caution">
    <text evidence="2">The sequence shown here is derived from an EMBL/GenBank/DDBJ whole genome shotgun (WGS) entry which is preliminary data.</text>
</comment>